<keyword evidence="6 11" id="KW-0067">ATP-binding</keyword>
<dbReference type="InterPro" id="IPR001650">
    <property type="entry name" value="Helicase_C-like"/>
</dbReference>
<evidence type="ECO:0000313" key="15">
    <source>
        <dbReference type="EMBL" id="GGO80206.1"/>
    </source>
</evidence>
<keyword evidence="2 11" id="KW-1003">Cell membrane</keyword>
<keyword evidence="4" id="KW-0997">Cell inner membrane</keyword>
<evidence type="ECO:0000256" key="8">
    <source>
        <dbReference type="ARBA" id="ARBA00022967"/>
    </source>
</evidence>
<reference evidence="15 16" key="1">
    <citation type="journal article" date="2014" name="Int. J. Syst. Evol. Microbiol.">
        <title>Complete genome sequence of Corynebacterium casei LMG S-19264T (=DSM 44701T), isolated from a smear-ripened cheese.</title>
        <authorList>
            <consortium name="US DOE Joint Genome Institute (JGI-PGF)"/>
            <person name="Walter F."/>
            <person name="Albersmeier A."/>
            <person name="Kalinowski J."/>
            <person name="Ruckert C."/>
        </authorList>
    </citation>
    <scope>NUCLEOTIDE SEQUENCE [LARGE SCALE GENOMIC DNA]</scope>
    <source>
        <strain evidence="15 16">CGMCC 1.7286</strain>
    </source>
</reference>
<dbReference type="InterPro" id="IPR014001">
    <property type="entry name" value="Helicase_ATP-bd"/>
</dbReference>
<dbReference type="GO" id="GO:0017038">
    <property type="term" value="P:protein import"/>
    <property type="evidence" value="ECO:0007669"/>
    <property type="project" value="InterPro"/>
</dbReference>
<evidence type="ECO:0000313" key="16">
    <source>
        <dbReference type="Proteomes" id="UP000599578"/>
    </source>
</evidence>
<dbReference type="PROSITE" id="PS51194">
    <property type="entry name" value="HELICASE_CTER"/>
    <property type="match status" value="1"/>
</dbReference>
<dbReference type="Pfam" id="PF01043">
    <property type="entry name" value="SecA_PP_bind"/>
    <property type="match status" value="1"/>
</dbReference>
<comment type="similarity">
    <text evidence="11">Belongs to the SecA family.</text>
</comment>
<comment type="caution">
    <text evidence="15">The sequence shown here is derived from an EMBL/GenBank/DDBJ whole genome shotgun (WGS) entry which is preliminary data.</text>
</comment>
<dbReference type="EMBL" id="BMLT01000003">
    <property type="protein sequence ID" value="GGO80206.1"/>
    <property type="molecule type" value="Genomic_DNA"/>
</dbReference>
<dbReference type="InterPro" id="IPR014018">
    <property type="entry name" value="SecA_motor_DEAD"/>
</dbReference>
<dbReference type="GO" id="GO:0008564">
    <property type="term" value="F:protein-exporting ATPase activity"/>
    <property type="evidence" value="ECO:0007669"/>
    <property type="project" value="UniProtKB-EC"/>
</dbReference>
<dbReference type="Proteomes" id="UP000599578">
    <property type="component" value="Unassembled WGS sequence"/>
</dbReference>
<sequence>MPELAAPSIRIPAIDAYRDVRAERESTADRLGRAAGAWWVRGGNRRRLRRLRSLVRQAALHEERLGAATHAELTAEFASLAPRLRRTGGFPLAETGLAFAILREAADRVLQQRPYEVQLAGAFSLLSGNIAEMQTGEGKTLTAALAAATAALAGQPVHLVTVNDYLAQRDAQTLGPLYRFLGLSVGLALASQTPDERRQAYRADIAYCTNKTLTFDYLRDQIRLKFQANPLKQRLDGLYGEQGISSQLLLRGLHFAIIDEADSILVDEARTPLLISEPVARAFDPDSLEAALHIARLLQPRRDYRLMPELRRLELTPDGELQLERLATGRDGNWAIAAWRRELVLTALSALKLFHRDEHYLVDDDSVHIVDESTGRVMADRFWHEPLHQLIELKEGCPPSDGRVTVARMSYQKFFRRYARLAGMTGTARDVELELWRVYGLAVTRLPTHRPCQRRDLGERLYPGEDEKWSAIAERAAQLQRQGRAILIGTRTVSASRRAADHLDRLGLDYRLLNASQDREEAMIIAQAGQPGRITLATNMAGRGTDIVPDASVLAQGGLHIILSERHESARIDKQLQGRSARQGQPGSFEAMLSLDDALLGQGAAAGWLRRGPPWIRDCLGGRLMKMAQRQTERRHSRMRWQVLRADDELDDLLAFAGRPE</sequence>
<dbReference type="SUPFAM" id="SSF52540">
    <property type="entry name" value="P-loop containing nucleoside triphosphate hydrolases"/>
    <property type="match status" value="2"/>
</dbReference>
<dbReference type="CDD" id="cd17928">
    <property type="entry name" value="DEXDc_SecA"/>
    <property type="match status" value="1"/>
</dbReference>
<dbReference type="CDD" id="cd18803">
    <property type="entry name" value="SF2_C_secA"/>
    <property type="match status" value="1"/>
</dbReference>
<dbReference type="InterPro" id="IPR011130">
    <property type="entry name" value="SecA_preprotein_X-link_dom"/>
</dbReference>
<evidence type="ECO:0000256" key="3">
    <source>
        <dbReference type="ARBA" id="ARBA00022490"/>
    </source>
</evidence>
<evidence type="ECO:0000256" key="2">
    <source>
        <dbReference type="ARBA" id="ARBA00022475"/>
    </source>
</evidence>
<dbReference type="GO" id="GO:0005737">
    <property type="term" value="C:cytoplasm"/>
    <property type="evidence" value="ECO:0007669"/>
    <property type="project" value="UniProtKB-SubCell"/>
</dbReference>
<protein>
    <recommendedName>
        <fullName evidence="11">Protein translocase subunit SecA</fullName>
        <ecNumber evidence="11">7.4.2.8</ecNumber>
    </recommendedName>
</protein>
<dbReference type="PANTHER" id="PTHR30612:SF0">
    <property type="entry name" value="CHLOROPLAST PROTEIN-TRANSPORTING ATPASE"/>
    <property type="match status" value="1"/>
</dbReference>
<dbReference type="InterPro" id="IPR027417">
    <property type="entry name" value="P-loop_NTPase"/>
</dbReference>
<feature type="domain" description="Helicase C-terminal" evidence="13">
    <location>
        <begin position="464"/>
        <end position="620"/>
    </location>
</feature>
<dbReference type="GO" id="GO:0065002">
    <property type="term" value="P:intracellular protein transmembrane transport"/>
    <property type="evidence" value="ECO:0007669"/>
    <property type="project" value="UniProtKB-UniRule"/>
</dbReference>
<keyword evidence="7 11" id="KW-0653">Protein transport</keyword>
<dbReference type="AlphaFoldDB" id="A0A917ZC91"/>
<evidence type="ECO:0000259" key="12">
    <source>
        <dbReference type="PROSITE" id="PS51192"/>
    </source>
</evidence>
<dbReference type="InterPro" id="IPR000185">
    <property type="entry name" value="SecA"/>
</dbReference>
<keyword evidence="16" id="KW-1185">Reference proteome</keyword>
<dbReference type="SMART" id="SM00957">
    <property type="entry name" value="SecA_DEAD"/>
    <property type="match status" value="1"/>
</dbReference>
<dbReference type="PROSITE" id="PS51192">
    <property type="entry name" value="HELICASE_ATP_BIND_1"/>
    <property type="match status" value="1"/>
</dbReference>
<feature type="binding site" evidence="11">
    <location>
        <position position="546"/>
    </location>
    <ligand>
        <name>ATP</name>
        <dbReference type="ChEBI" id="CHEBI:30616"/>
    </ligand>
</feature>
<dbReference type="InterPro" id="IPR011115">
    <property type="entry name" value="SecA_DEAD"/>
</dbReference>
<feature type="binding site" evidence="11">
    <location>
        <position position="118"/>
    </location>
    <ligand>
        <name>ATP</name>
        <dbReference type="ChEBI" id="CHEBI:30616"/>
    </ligand>
</feature>
<accession>A0A917ZC91</accession>
<feature type="binding site" evidence="11">
    <location>
        <begin position="136"/>
        <end position="140"/>
    </location>
    <ligand>
        <name>ATP</name>
        <dbReference type="ChEBI" id="CHEBI:30616"/>
    </ligand>
</feature>
<evidence type="ECO:0000256" key="1">
    <source>
        <dbReference type="ARBA" id="ARBA00022448"/>
    </source>
</evidence>
<keyword evidence="3 11" id="KW-0963">Cytoplasm</keyword>
<dbReference type="PRINTS" id="PR00906">
    <property type="entry name" value="SECA"/>
</dbReference>
<evidence type="ECO:0000256" key="5">
    <source>
        <dbReference type="ARBA" id="ARBA00022741"/>
    </source>
</evidence>
<evidence type="ECO:0000256" key="7">
    <source>
        <dbReference type="ARBA" id="ARBA00022927"/>
    </source>
</evidence>
<dbReference type="RefSeq" id="WP_229721837.1">
    <property type="nucleotide sequence ID" value="NZ_BMLT01000003.1"/>
</dbReference>
<dbReference type="InterPro" id="IPR036670">
    <property type="entry name" value="SecA_X-link_sf"/>
</dbReference>
<keyword evidence="5 11" id="KW-0547">Nucleotide-binding</keyword>
<dbReference type="FunFam" id="3.40.50.300:FF:000429">
    <property type="entry name" value="Preprotein translocase subunit SecA"/>
    <property type="match status" value="1"/>
</dbReference>
<dbReference type="HAMAP" id="MF_01382">
    <property type="entry name" value="SecA"/>
    <property type="match status" value="1"/>
</dbReference>
<dbReference type="GO" id="GO:0005886">
    <property type="term" value="C:plasma membrane"/>
    <property type="evidence" value="ECO:0007669"/>
    <property type="project" value="UniProtKB-SubCell"/>
</dbReference>
<dbReference type="Gene3D" id="3.40.50.300">
    <property type="entry name" value="P-loop containing nucleotide triphosphate hydrolases"/>
    <property type="match status" value="2"/>
</dbReference>
<dbReference type="SMART" id="SM00958">
    <property type="entry name" value="SecA_PP_bind"/>
    <property type="match status" value="1"/>
</dbReference>
<dbReference type="Pfam" id="PF07517">
    <property type="entry name" value="SecA_DEAD"/>
    <property type="match status" value="1"/>
</dbReference>
<feature type="domain" description="Helicase ATP-binding" evidence="12">
    <location>
        <begin position="120"/>
        <end position="297"/>
    </location>
</feature>
<dbReference type="InterPro" id="IPR044722">
    <property type="entry name" value="SecA_SF2_C"/>
</dbReference>
<keyword evidence="10 11" id="KW-0472">Membrane</keyword>
<feature type="domain" description="SecA family profile" evidence="14">
    <location>
        <begin position="33"/>
        <end position="661"/>
    </location>
</feature>
<comment type="subcellular location">
    <subcellularLocation>
        <location evidence="11">Cell membrane</location>
        <topology evidence="11">Peripheral membrane protein</topology>
        <orientation evidence="11">Cytoplasmic side</orientation>
    </subcellularLocation>
    <subcellularLocation>
        <location evidence="11">Cytoplasm</location>
    </subcellularLocation>
    <text evidence="11">Distribution is 50-50.</text>
</comment>
<dbReference type="PANTHER" id="PTHR30612">
    <property type="entry name" value="SECA INNER MEMBRANE COMPONENT OF SEC PROTEIN SECRETION SYSTEM"/>
    <property type="match status" value="1"/>
</dbReference>
<dbReference type="Gene3D" id="3.90.1440.10">
    <property type="entry name" value="SecA, preprotein cross-linking domain"/>
    <property type="match status" value="1"/>
</dbReference>
<proteinExistence type="inferred from homology"/>
<evidence type="ECO:0000256" key="9">
    <source>
        <dbReference type="ARBA" id="ARBA00023010"/>
    </source>
</evidence>
<comment type="subunit">
    <text evidence="11">Monomer and homodimer. Part of the essential Sec protein translocation apparatus which comprises SecA, SecYEG and auxiliary proteins SecDF-YajC and YidC.</text>
</comment>
<evidence type="ECO:0000256" key="4">
    <source>
        <dbReference type="ARBA" id="ARBA00022519"/>
    </source>
</evidence>
<evidence type="ECO:0000259" key="14">
    <source>
        <dbReference type="PROSITE" id="PS51196"/>
    </source>
</evidence>
<keyword evidence="8 11" id="KW-1278">Translocase</keyword>
<keyword evidence="9 11" id="KW-0811">Translocation</keyword>
<organism evidence="15 16">
    <name type="scientific">Marinobacterium nitratireducens</name>
    <dbReference type="NCBI Taxonomy" id="518897"/>
    <lineage>
        <taxon>Bacteria</taxon>
        <taxon>Pseudomonadati</taxon>
        <taxon>Pseudomonadota</taxon>
        <taxon>Gammaproteobacteria</taxon>
        <taxon>Oceanospirillales</taxon>
        <taxon>Oceanospirillaceae</taxon>
        <taxon>Marinobacterium</taxon>
    </lineage>
</organism>
<dbReference type="Pfam" id="PF21090">
    <property type="entry name" value="P-loop_SecA"/>
    <property type="match status" value="2"/>
</dbReference>
<gene>
    <name evidence="11" type="primary">secA</name>
    <name evidence="15" type="ORF">GCM10011348_16400</name>
</gene>
<evidence type="ECO:0000256" key="11">
    <source>
        <dbReference type="HAMAP-Rule" id="MF_01382"/>
    </source>
</evidence>
<comment type="catalytic activity">
    <reaction evidence="11">
        <text>ATP + H2O + cellular proteinSide 1 = ADP + phosphate + cellular proteinSide 2.</text>
        <dbReference type="EC" id="7.4.2.8"/>
    </reaction>
</comment>
<evidence type="ECO:0000259" key="13">
    <source>
        <dbReference type="PROSITE" id="PS51194"/>
    </source>
</evidence>
<dbReference type="SUPFAM" id="SSF81767">
    <property type="entry name" value="Pre-protein crosslinking domain of SecA"/>
    <property type="match status" value="1"/>
</dbReference>
<dbReference type="PROSITE" id="PS51196">
    <property type="entry name" value="SECA_MOTOR_DEAD"/>
    <property type="match status" value="1"/>
</dbReference>
<evidence type="ECO:0000256" key="10">
    <source>
        <dbReference type="ARBA" id="ARBA00023136"/>
    </source>
</evidence>
<name>A0A917ZC91_9GAMM</name>
<dbReference type="GO" id="GO:0006605">
    <property type="term" value="P:protein targeting"/>
    <property type="evidence" value="ECO:0007669"/>
    <property type="project" value="UniProtKB-UniRule"/>
</dbReference>
<keyword evidence="1 11" id="KW-0813">Transport</keyword>
<comment type="function">
    <text evidence="11">Part of the Sec protein translocase complex. Interacts with the SecYEG preprotein conducting channel. Has a central role in coupling the hydrolysis of ATP to the transfer of proteins into and across the cell membrane, serving both as a receptor for the preprotein-SecB complex and as an ATP-driven molecular motor driving the stepwise translocation of polypeptide chains across the membrane.</text>
</comment>
<evidence type="ECO:0000256" key="6">
    <source>
        <dbReference type="ARBA" id="ARBA00022840"/>
    </source>
</evidence>
<dbReference type="EC" id="7.4.2.8" evidence="11"/>
<dbReference type="GO" id="GO:0005524">
    <property type="term" value="F:ATP binding"/>
    <property type="evidence" value="ECO:0007669"/>
    <property type="project" value="UniProtKB-UniRule"/>
</dbReference>